<dbReference type="FunFam" id="2.160.20.10:FF:000052">
    <property type="entry name" value="Pectinesterase"/>
    <property type="match status" value="1"/>
</dbReference>
<dbReference type="STRING" id="390242.SAMN04488024_103129"/>
<dbReference type="GO" id="GO:0045490">
    <property type="term" value="P:pectin catabolic process"/>
    <property type="evidence" value="ECO:0007669"/>
    <property type="project" value="UniProtKB-UniRule"/>
</dbReference>
<dbReference type="GO" id="GO:0009279">
    <property type="term" value="C:cell outer membrane"/>
    <property type="evidence" value="ECO:0007669"/>
    <property type="project" value="TreeGrafter"/>
</dbReference>
<dbReference type="Pfam" id="PF01095">
    <property type="entry name" value="Pectinesterase"/>
    <property type="match status" value="1"/>
</dbReference>
<protein>
    <recommendedName>
        <fullName evidence="5">Pectinesterase</fullName>
        <ecNumber evidence="5">3.1.1.11</ecNumber>
    </recommendedName>
</protein>
<dbReference type="InterPro" id="IPR012334">
    <property type="entry name" value="Pectin_lyas_fold"/>
</dbReference>
<evidence type="ECO:0000313" key="8">
    <source>
        <dbReference type="Proteomes" id="UP000199455"/>
    </source>
</evidence>
<evidence type="ECO:0000256" key="4">
    <source>
        <dbReference type="PROSITE-ProRule" id="PRU10040"/>
    </source>
</evidence>
<dbReference type="EC" id="3.1.1.11" evidence="5"/>
<dbReference type="InterPro" id="IPR033131">
    <property type="entry name" value="Pectinesterase_Asp_AS"/>
</dbReference>
<evidence type="ECO:0000259" key="6">
    <source>
        <dbReference type="Pfam" id="PF01095"/>
    </source>
</evidence>
<dbReference type="GO" id="GO:0042545">
    <property type="term" value="P:cell wall modification"/>
    <property type="evidence" value="ECO:0007669"/>
    <property type="project" value="UniProtKB-UniRule"/>
</dbReference>
<dbReference type="AlphaFoldDB" id="A0A1G6PT80"/>
<comment type="pathway">
    <text evidence="5">Glycan metabolism; pectin degradation; 2-dehydro-3-deoxy-D-gluconate from pectin: step 1/5.</text>
</comment>
<dbReference type="InterPro" id="IPR011050">
    <property type="entry name" value="Pectin_lyase_fold/virulence"/>
</dbReference>
<comment type="catalytic activity">
    <reaction evidence="5">
        <text>[(1-&gt;4)-alpha-D-galacturonosyl methyl ester](n) + n H2O = [(1-&gt;4)-alpha-D-galacturonosyl](n) + n methanol + n H(+)</text>
        <dbReference type="Rhea" id="RHEA:22380"/>
        <dbReference type="Rhea" id="RHEA-COMP:14570"/>
        <dbReference type="Rhea" id="RHEA-COMP:14573"/>
        <dbReference type="ChEBI" id="CHEBI:15377"/>
        <dbReference type="ChEBI" id="CHEBI:15378"/>
        <dbReference type="ChEBI" id="CHEBI:17790"/>
        <dbReference type="ChEBI" id="CHEBI:140522"/>
        <dbReference type="ChEBI" id="CHEBI:140523"/>
        <dbReference type="EC" id="3.1.1.11"/>
    </reaction>
</comment>
<dbReference type="GO" id="GO:0030599">
    <property type="term" value="F:pectinesterase activity"/>
    <property type="evidence" value="ECO:0007669"/>
    <property type="project" value="UniProtKB-UniRule"/>
</dbReference>
<keyword evidence="2 5" id="KW-0378">Hydrolase</keyword>
<evidence type="ECO:0000256" key="3">
    <source>
        <dbReference type="ARBA" id="ARBA00023085"/>
    </source>
</evidence>
<comment type="similarity">
    <text evidence="1">Belongs to the pectinesterase family.</text>
</comment>
<gene>
    <name evidence="7" type="ORF">SAMN04488024_103129</name>
</gene>
<feature type="domain" description="Pectinesterase catalytic" evidence="6">
    <location>
        <begin position="42"/>
        <end position="313"/>
    </location>
</feature>
<reference evidence="8" key="1">
    <citation type="submission" date="2016-10" db="EMBL/GenBank/DDBJ databases">
        <authorList>
            <person name="Varghese N."/>
            <person name="Submissions S."/>
        </authorList>
    </citation>
    <scope>NUCLEOTIDE SEQUENCE [LARGE SCALE GENOMIC DNA]</scope>
    <source>
        <strain evidence="8">DSM 18609</strain>
    </source>
</reference>
<dbReference type="PANTHER" id="PTHR31321">
    <property type="entry name" value="ACYL-COA THIOESTER HYDROLASE YBHC-RELATED"/>
    <property type="match status" value="1"/>
</dbReference>
<dbReference type="PANTHER" id="PTHR31321:SF57">
    <property type="entry name" value="PECTINESTERASE 53-RELATED"/>
    <property type="match status" value="1"/>
</dbReference>
<evidence type="ECO:0000256" key="1">
    <source>
        <dbReference type="ARBA" id="ARBA00008891"/>
    </source>
</evidence>
<dbReference type="Proteomes" id="UP000199455">
    <property type="component" value="Unassembled WGS sequence"/>
</dbReference>
<organism evidence="7 8">
    <name type="scientific">Pedobacter soli</name>
    <dbReference type="NCBI Taxonomy" id="390242"/>
    <lineage>
        <taxon>Bacteria</taxon>
        <taxon>Pseudomonadati</taxon>
        <taxon>Bacteroidota</taxon>
        <taxon>Sphingobacteriia</taxon>
        <taxon>Sphingobacteriales</taxon>
        <taxon>Sphingobacteriaceae</taxon>
        <taxon>Pedobacter</taxon>
    </lineage>
</organism>
<dbReference type="UniPathway" id="UPA00545">
    <property type="reaction ID" value="UER00823"/>
</dbReference>
<feature type="active site" evidence="4">
    <location>
        <position position="198"/>
    </location>
</feature>
<dbReference type="SUPFAM" id="SSF51126">
    <property type="entry name" value="Pectin lyase-like"/>
    <property type="match status" value="1"/>
</dbReference>
<keyword evidence="8" id="KW-1185">Reference proteome</keyword>
<name>A0A1G6PT80_9SPHI</name>
<evidence type="ECO:0000256" key="5">
    <source>
        <dbReference type="RuleBase" id="RU000589"/>
    </source>
</evidence>
<sequence length="336" mass="37717">MKFILLRGRFYFKPNQIDMRTIALFFLTVFALAAHALEVKPDFIVAADGSGNFKTVQEAIHAVPDFRNKTTVIFIKKGIYKEKLVLAASKKNVKLIGESLNETVLTYDDYAQKKNTFGEEKGTSGSSSFYIYGEGFSAENITFENSSGPVGQAVAVWAGGDKSVFINCRFLGFQDTLYTYGGNNRQYYKNCYIEGTVDFIFGAATAWFENCTLYCKKAGYITAASTADTTKFGYVFNKCIIKGDAPANSFYLGRPWRPYAKVAYLNCTLPDLIRPEGWNNWGKTSNEQTAYYAEYKSLGKGANPGSRAKWSHQLTDMEYSAYILENVFRGWKPEAK</sequence>
<dbReference type="InterPro" id="IPR000070">
    <property type="entry name" value="Pectinesterase_cat"/>
</dbReference>
<keyword evidence="3 5" id="KW-0063">Aspartyl esterase</keyword>
<dbReference type="EMBL" id="FMZH01000003">
    <property type="protein sequence ID" value="SDC82597.1"/>
    <property type="molecule type" value="Genomic_DNA"/>
</dbReference>
<proteinExistence type="inferred from homology"/>
<accession>A0A1G6PT80</accession>
<dbReference type="Gene3D" id="2.160.20.10">
    <property type="entry name" value="Single-stranded right-handed beta-helix, Pectin lyase-like"/>
    <property type="match status" value="1"/>
</dbReference>
<evidence type="ECO:0000256" key="2">
    <source>
        <dbReference type="ARBA" id="ARBA00022801"/>
    </source>
</evidence>
<evidence type="ECO:0000313" key="7">
    <source>
        <dbReference type="EMBL" id="SDC82597.1"/>
    </source>
</evidence>
<dbReference type="PROSITE" id="PS00503">
    <property type="entry name" value="PECTINESTERASE_2"/>
    <property type="match status" value="1"/>
</dbReference>